<organism evidence="7 8">
    <name type="scientific">Candidatus Nomurabacteria bacterium GW2011_GWA1_36_15</name>
    <dbReference type="NCBI Taxonomy" id="1618728"/>
    <lineage>
        <taxon>Bacteria</taxon>
        <taxon>Candidatus Nomuraibacteriota</taxon>
    </lineage>
</organism>
<dbReference type="Pfam" id="PF01594">
    <property type="entry name" value="AI-2E_transport"/>
    <property type="match status" value="1"/>
</dbReference>
<dbReference type="AlphaFoldDB" id="A0A0G0E8T6"/>
<evidence type="ECO:0000256" key="1">
    <source>
        <dbReference type="ARBA" id="ARBA00004141"/>
    </source>
</evidence>
<evidence type="ECO:0000256" key="5">
    <source>
        <dbReference type="ARBA" id="ARBA00023136"/>
    </source>
</evidence>
<keyword evidence="5 6" id="KW-0472">Membrane</keyword>
<dbReference type="PANTHER" id="PTHR21716">
    <property type="entry name" value="TRANSMEMBRANE PROTEIN"/>
    <property type="match status" value="1"/>
</dbReference>
<evidence type="ECO:0000256" key="2">
    <source>
        <dbReference type="ARBA" id="ARBA00009773"/>
    </source>
</evidence>
<proteinExistence type="inferred from homology"/>
<feature type="transmembrane region" description="Helical" evidence="6">
    <location>
        <begin position="274"/>
        <end position="296"/>
    </location>
</feature>
<feature type="transmembrane region" description="Helical" evidence="6">
    <location>
        <begin position="209"/>
        <end position="231"/>
    </location>
</feature>
<evidence type="ECO:0000256" key="4">
    <source>
        <dbReference type="ARBA" id="ARBA00022989"/>
    </source>
</evidence>
<gene>
    <name evidence="7" type="ORF">US05_C0015G0007</name>
</gene>
<dbReference type="GO" id="GO:0016020">
    <property type="term" value="C:membrane"/>
    <property type="evidence" value="ECO:0007669"/>
    <property type="project" value="UniProtKB-SubCell"/>
</dbReference>
<reference evidence="7 8" key="1">
    <citation type="journal article" date="2015" name="Nature">
        <title>rRNA introns, odd ribosomes, and small enigmatic genomes across a large radiation of phyla.</title>
        <authorList>
            <person name="Brown C.T."/>
            <person name="Hug L.A."/>
            <person name="Thomas B.C."/>
            <person name="Sharon I."/>
            <person name="Castelle C.J."/>
            <person name="Singh A."/>
            <person name="Wilkins M.J."/>
            <person name="Williams K.H."/>
            <person name="Banfield J.F."/>
        </authorList>
    </citation>
    <scope>NUCLEOTIDE SEQUENCE [LARGE SCALE GENOMIC DNA]</scope>
</reference>
<dbReference type="Proteomes" id="UP000034606">
    <property type="component" value="Unassembled WGS sequence"/>
</dbReference>
<name>A0A0G0E8T6_9BACT</name>
<dbReference type="InterPro" id="IPR002549">
    <property type="entry name" value="AI-2E-like"/>
</dbReference>
<dbReference type="PANTHER" id="PTHR21716:SF4">
    <property type="entry name" value="TRANSMEMBRANE PROTEIN 245"/>
    <property type="match status" value="1"/>
</dbReference>
<feature type="transmembrane region" description="Helical" evidence="6">
    <location>
        <begin position="237"/>
        <end position="267"/>
    </location>
</feature>
<comment type="caution">
    <text evidence="7">The sequence shown here is derived from an EMBL/GenBank/DDBJ whole genome shotgun (WGS) entry which is preliminary data.</text>
</comment>
<evidence type="ECO:0000313" key="7">
    <source>
        <dbReference type="EMBL" id="KKP97521.1"/>
    </source>
</evidence>
<comment type="similarity">
    <text evidence="2">Belongs to the autoinducer-2 exporter (AI-2E) (TC 2.A.86) family.</text>
</comment>
<evidence type="ECO:0000313" key="8">
    <source>
        <dbReference type="Proteomes" id="UP000034606"/>
    </source>
</evidence>
<evidence type="ECO:0000256" key="3">
    <source>
        <dbReference type="ARBA" id="ARBA00022692"/>
    </source>
</evidence>
<sequence length="351" mass="38875">MGHGFCYNKTYMQTKIIERYFFFSLLFAVFIFSFFIFRPFWIVLVLGVSFSIVLYPLYEWFNKRKIPSWLSAFLTVLFFIIIIGVPLFGIGIIVFNQSQDAYQMIVSNVDSLSFIDSINNSVNKVLPEGISFDLHEKISNFISFISNNIASVFTSTLSTLFSFILTLLSIFYFLKDGARWRKALVVLSPLSDADDEKIMKKLSRAVNGIIKGYLLVAFIQGILMGLGLALFGVPNPALWGLVTIITSLVPSIGTAIISVPAIIFLFVTGNTIEAIGLLAWAVVIVGMIDNLLSPVIVGSKINLPPLLILFSVLGGISLLGPVGILVGPLTISLLYTLISIYRNEFKQSMVS</sequence>
<feature type="transmembrane region" description="Helical" evidence="6">
    <location>
        <begin position="149"/>
        <end position="174"/>
    </location>
</feature>
<feature type="transmembrane region" description="Helical" evidence="6">
    <location>
        <begin position="20"/>
        <end position="37"/>
    </location>
</feature>
<evidence type="ECO:0008006" key="9">
    <source>
        <dbReference type="Google" id="ProtNLM"/>
    </source>
</evidence>
<accession>A0A0G0E8T6</accession>
<feature type="transmembrane region" description="Helical" evidence="6">
    <location>
        <begin position="43"/>
        <end position="61"/>
    </location>
</feature>
<keyword evidence="4 6" id="KW-1133">Transmembrane helix</keyword>
<dbReference type="EMBL" id="LBRM01000015">
    <property type="protein sequence ID" value="KKP97521.1"/>
    <property type="molecule type" value="Genomic_DNA"/>
</dbReference>
<feature type="transmembrane region" description="Helical" evidence="6">
    <location>
        <begin position="308"/>
        <end position="341"/>
    </location>
</feature>
<keyword evidence="3 6" id="KW-0812">Transmembrane</keyword>
<evidence type="ECO:0000256" key="6">
    <source>
        <dbReference type="SAM" id="Phobius"/>
    </source>
</evidence>
<comment type="subcellular location">
    <subcellularLocation>
        <location evidence="1">Membrane</location>
        <topology evidence="1">Multi-pass membrane protein</topology>
    </subcellularLocation>
</comment>
<protein>
    <recommendedName>
        <fullName evidence="9">Permease</fullName>
    </recommendedName>
</protein>
<feature type="transmembrane region" description="Helical" evidence="6">
    <location>
        <begin position="73"/>
        <end position="95"/>
    </location>
</feature>